<protein>
    <recommendedName>
        <fullName evidence="2">N-acetyltransferase domain-containing protein</fullName>
    </recommendedName>
</protein>
<proteinExistence type="predicted"/>
<feature type="domain" description="N-acetyltransferase" evidence="2">
    <location>
        <begin position="219"/>
        <end position="357"/>
    </location>
</feature>
<dbReference type="InterPro" id="IPR000182">
    <property type="entry name" value="GNAT_dom"/>
</dbReference>
<dbReference type="GO" id="GO:0016747">
    <property type="term" value="F:acyltransferase activity, transferring groups other than amino-acyl groups"/>
    <property type="evidence" value="ECO:0007669"/>
    <property type="project" value="InterPro"/>
</dbReference>
<feature type="compositionally biased region" description="Gly residues" evidence="1">
    <location>
        <begin position="123"/>
        <end position="137"/>
    </location>
</feature>
<keyword evidence="4" id="KW-1185">Reference proteome</keyword>
<evidence type="ECO:0000313" key="4">
    <source>
        <dbReference type="Proteomes" id="UP000182652"/>
    </source>
</evidence>
<dbReference type="Gene3D" id="3.40.630.30">
    <property type="match status" value="1"/>
</dbReference>
<evidence type="ECO:0000313" key="3">
    <source>
        <dbReference type="EMBL" id="SEB48002.1"/>
    </source>
</evidence>
<name>A0A1H4JQX1_9MICC</name>
<evidence type="ECO:0000259" key="2">
    <source>
        <dbReference type="PROSITE" id="PS51186"/>
    </source>
</evidence>
<feature type="region of interest" description="Disordered" evidence="1">
    <location>
        <begin position="112"/>
        <end position="170"/>
    </location>
</feature>
<dbReference type="AlphaFoldDB" id="A0A1H4JQX1"/>
<reference evidence="3 4" key="1">
    <citation type="submission" date="2016-10" db="EMBL/GenBank/DDBJ databases">
        <authorList>
            <person name="de Groot N.N."/>
        </authorList>
    </citation>
    <scope>NUCLEOTIDE SEQUENCE [LARGE SCALE GENOMIC DNA]</scope>
    <source>
        <strain evidence="3 4">DSM 10495</strain>
    </source>
</reference>
<dbReference type="InterPro" id="IPR016181">
    <property type="entry name" value="Acyl_CoA_acyltransferase"/>
</dbReference>
<dbReference type="SUPFAM" id="SSF55729">
    <property type="entry name" value="Acyl-CoA N-acyltransferases (Nat)"/>
    <property type="match status" value="1"/>
</dbReference>
<evidence type="ECO:0000256" key="1">
    <source>
        <dbReference type="SAM" id="MobiDB-lite"/>
    </source>
</evidence>
<sequence>MSEEPGMLAAYDSQLRLDAEAQGALARRLLHWYPREGLLTEAASAPEGPAHGPFLPVMTAVFAGESGFISHGAVGQGENAALLRDELTRPGRLAALVEAGVSAVLDLAGERASVEDGSSSGPGMPGAAGDGAVGGRPGDQPSGPQDGAARPSGSATSAAPVRTPRRPLSTLEWKTRSHDGLLGLAAALRAAGFTEGEEESVMIGDAAALAVDVSLPDGVSLQRVRSLEDALALCVAAEDAFGGSAADAPRRAADLMGRLGRGNGTEAWMAVVGGEVVSGGRLEPVPGTDFAGIWGGFTLEEWRGQGIYRAVTAQRARAALAQGISLINSDSTDYSRPILERYGFVRVTGTTPFEREF</sequence>
<dbReference type="Proteomes" id="UP000182652">
    <property type="component" value="Unassembled WGS sequence"/>
</dbReference>
<dbReference type="RefSeq" id="WP_139244621.1">
    <property type="nucleotide sequence ID" value="NZ_FNSN01000003.1"/>
</dbReference>
<organism evidence="3 4">
    <name type="scientific">Arthrobacter woluwensis</name>
    <dbReference type="NCBI Taxonomy" id="156980"/>
    <lineage>
        <taxon>Bacteria</taxon>
        <taxon>Bacillati</taxon>
        <taxon>Actinomycetota</taxon>
        <taxon>Actinomycetes</taxon>
        <taxon>Micrococcales</taxon>
        <taxon>Micrococcaceae</taxon>
        <taxon>Arthrobacter</taxon>
    </lineage>
</organism>
<dbReference type="STRING" id="156980.SAMN04489745_0300"/>
<dbReference type="EMBL" id="FNSN01000003">
    <property type="protein sequence ID" value="SEB48002.1"/>
    <property type="molecule type" value="Genomic_DNA"/>
</dbReference>
<gene>
    <name evidence="3" type="ORF">SAMN04489745_0300</name>
</gene>
<dbReference type="PROSITE" id="PS51186">
    <property type="entry name" value="GNAT"/>
    <property type="match status" value="1"/>
</dbReference>
<accession>A0A1H4JQX1</accession>